<evidence type="ECO:0000256" key="13">
    <source>
        <dbReference type="PIRNR" id="PIRNR016636"/>
    </source>
</evidence>
<dbReference type="InterPro" id="IPR028362">
    <property type="entry name" value="AlgI"/>
</dbReference>
<evidence type="ECO:0000256" key="1">
    <source>
        <dbReference type="ARBA" id="ARBA00004651"/>
    </source>
</evidence>
<keyword evidence="5 13" id="KW-1003">Cell membrane</keyword>
<gene>
    <name evidence="15" type="ORF">E5163_14055</name>
</gene>
<keyword evidence="7 14" id="KW-0812">Transmembrane</keyword>
<evidence type="ECO:0000313" key="16">
    <source>
        <dbReference type="Proteomes" id="UP000308054"/>
    </source>
</evidence>
<keyword evidence="8" id="KW-0016">Alginate biosynthesis</keyword>
<feature type="transmembrane region" description="Helical" evidence="14">
    <location>
        <begin position="118"/>
        <end position="139"/>
    </location>
</feature>
<dbReference type="InterPro" id="IPR051085">
    <property type="entry name" value="MB_O-acyltransferase"/>
</dbReference>
<feature type="transmembrane region" description="Helical" evidence="14">
    <location>
        <begin position="151"/>
        <end position="171"/>
    </location>
</feature>
<dbReference type="PANTHER" id="PTHR13285:SF23">
    <property type="entry name" value="TEICHOIC ACID D-ALANYLTRANSFERASE"/>
    <property type="match status" value="1"/>
</dbReference>
<feature type="transmembrane region" description="Helical" evidence="14">
    <location>
        <begin position="186"/>
        <end position="203"/>
    </location>
</feature>
<keyword evidence="16" id="KW-1185">Reference proteome</keyword>
<proteinExistence type="inferred from homology"/>
<evidence type="ECO:0000256" key="4">
    <source>
        <dbReference type="ARBA" id="ARBA00016084"/>
    </source>
</evidence>
<feature type="transmembrane region" description="Helical" evidence="14">
    <location>
        <begin position="358"/>
        <end position="375"/>
    </location>
</feature>
<comment type="similarity">
    <text evidence="3 13">Belongs to the membrane-bound acyltransferase family.</text>
</comment>
<dbReference type="InterPro" id="IPR024194">
    <property type="entry name" value="Ac/AlaTfrase_AlgI/DltB"/>
</dbReference>
<dbReference type="InterPro" id="IPR004299">
    <property type="entry name" value="MBOAT_fam"/>
</dbReference>
<dbReference type="AlphaFoldDB" id="A0A4S2GWS6"/>
<dbReference type="PANTHER" id="PTHR13285">
    <property type="entry name" value="ACYLTRANSFERASE"/>
    <property type="match status" value="1"/>
</dbReference>
<dbReference type="RefSeq" id="WP_135997095.1">
    <property type="nucleotide sequence ID" value="NZ_CP071057.1"/>
</dbReference>
<sequence length="464" mass="51763">MLFPTFTFAVFFVIVLFGAWALEFDNHRRKLFLLAASFVFYGWWDWRFCGLLFASALANWIIGQAIWRTPARPVQNLLVAIGVAANLAVLGFFKYYGFFLESAAQLLAALELQRDLPLMQVILPVGISFYTFQGISYVVDIRRGDVDRPHGLLDAMLYISFFPQLVAGPIVRARDFLPQLEQVPRISREMIALGALLIAWGLFKKTVIAAEIADRLVDPVFYAPSEYGPVDLLFGAYGYAVQIYCDFSAYSDIAIGVAALLGYRFARNFDQPYRAASFSGFWRRWHISLSTWLRDYLYIPLGGNRGGRIATYRNLMITMLLGGLWHGAAWTFVLWGALHGAALAVERAMGLADKARGLISLLVTFHVVCLGWILFRSPNFDIAGRYLAGFFATEIPVLALTPFTAGLVVFGLALNFLPPRGIERVAAGLARMPSPLAGLVIAFLLLVVEALRQSGIAPFIYFQF</sequence>
<dbReference type="Pfam" id="PF03062">
    <property type="entry name" value="MBOAT"/>
    <property type="match status" value="1"/>
</dbReference>
<evidence type="ECO:0000256" key="12">
    <source>
        <dbReference type="ARBA" id="ARBA00031030"/>
    </source>
</evidence>
<evidence type="ECO:0000256" key="2">
    <source>
        <dbReference type="ARBA" id="ARBA00005182"/>
    </source>
</evidence>
<comment type="pathway">
    <text evidence="2">Glycan biosynthesis; alginate biosynthesis.</text>
</comment>
<keyword evidence="10 13" id="KW-0472">Membrane</keyword>
<evidence type="ECO:0000256" key="8">
    <source>
        <dbReference type="ARBA" id="ARBA00022841"/>
    </source>
</evidence>
<feature type="transmembrane region" description="Helical" evidence="14">
    <location>
        <begin position="74"/>
        <end position="98"/>
    </location>
</feature>
<evidence type="ECO:0000256" key="3">
    <source>
        <dbReference type="ARBA" id="ARBA00010323"/>
    </source>
</evidence>
<evidence type="ECO:0000256" key="10">
    <source>
        <dbReference type="ARBA" id="ARBA00023136"/>
    </source>
</evidence>
<evidence type="ECO:0000256" key="5">
    <source>
        <dbReference type="ARBA" id="ARBA00022475"/>
    </source>
</evidence>
<evidence type="ECO:0000256" key="7">
    <source>
        <dbReference type="ARBA" id="ARBA00022692"/>
    </source>
</evidence>
<comment type="subcellular location">
    <subcellularLocation>
        <location evidence="1">Cell membrane</location>
        <topology evidence="1">Multi-pass membrane protein</topology>
    </subcellularLocation>
</comment>
<feature type="transmembrane region" description="Helical" evidence="14">
    <location>
        <begin position="387"/>
        <end position="414"/>
    </location>
</feature>
<dbReference type="PIRSF" id="PIRSF500217">
    <property type="entry name" value="AlgI"/>
    <property type="match status" value="1"/>
</dbReference>
<feature type="transmembrane region" description="Helical" evidence="14">
    <location>
        <begin position="315"/>
        <end position="338"/>
    </location>
</feature>
<dbReference type="OrthoDB" id="139172at2"/>
<reference evidence="15 16" key="1">
    <citation type="journal article" date="2017" name="Int. J. Syst. Evol. Microbiol.">
        <title>Marinicauda algicola sp. nov., isolated from a marine red alga Rhodosorus marinus.</title>
        <authorList>
            <person name="Jeong S.E."/>
            <person name="Jeon S.H."/>
            <person name="Chun B.H."/>
            <person name="Kim D.W."/>
            <person name="Jeon C.O."/>
        </authorList>
    </citation>
    <scope>NUCLEOTIDE SEQUENCE [LARGE SCALE GENOMIC DNA]</scope>
    <source>
        <strain evidence="15 16">JCM 31718</strain>
    </source>
</reference>
<evidence type="ECO:0000256" key="11">
    <source>
        <dbReference type="ARBA" id="ARBA00023315"/>
    </source>
</evidence>
<comment type="caution">
    <text evidence="15">The sequence shown here is derived from an EMBL/GenBank/DDBJ whole genome shotgun (WGS) entry which is preliminary data.</text>
</comment>
<evidence type="ECO:0000256" key="9">
    <source>
        <dbReference type="ARBA" id="ARBA00022989"/>
    </source>
</evidence>
<keyword evidence="9 14" id="KW-1133">Transmembrane helix</keyword>
<evidence type="ECO:0000256" key="6">
    <source>
        <dbReference type="ARBA" id="ARBA00022679"/>
    </source>
</evidence>
<evidence type="ECO:0000256" key="14">
    <source>
        <dbReference type="SAM" id="Phobius"/>
    </source>
</evidence>
<feature type="transmembrane region" description="Helical" evidence="14">
    <location>
        <begin position="31"/>
        <end position="62"/>
    </location>
</feature>
<keyword evidence="6 13" id="KW-0808">Transferase</keyword>
<keyword evidence="11 13" id="KW-0012">Acyltransferase</keyword>
<protein>
    <recommendedName>
        <fullName evidence="4">Probable alginate O-acetylase AlgI</fullName>
    </recommendedName>
    <alternativeName>
        <fullName evidence="12">Alginate biosynthesis protein AlgI</fullName>
    </alternativeName>
</protein>
<dbReference type="GO" id="GO:0042121">
    <property type="term" value="P:alginic acid biosynthetic process"/>
    <property type="evidence" value="ECO:0007669"/>
    <property type="project" value="UniProtKB-KW"/>
</dbReference>
<dbReference type="Proteomes" id="UP000308054">
    <property type="component" value="Unassembled WGS sequence"/>
</dbReference>
<dbReference type="GO" id="GO:0016746">
    <property type="term" value="F:acyltransferase activity"/>
    <property type="evidence" value="ECO:0007669"/>
    <property type="project" value="UniProtKB-KW"/>
</dbReference>
<dbReference type="PIRSF" id="PIRSF016636">
    <property type="entry name" value="AlgI_DltB"/>
    <property type="match status" value="1"/>
</dbReference>
<evidence type="ECO:0000313" key="15">
    <source>
        <dbReference type="EMBL" id="TGY87555.1"/>
    </source>
</evidence>
<accession>A0A4S2GWS6</accession>
<organism evidence="15 16">
    <name type="scientific">Marinicauda algicola</name>
    <dbReference type="NCBI Taxonomy" id="2029849"/>
    <lineage>
        <taxon>Bacteria</taxon>
        <taxon>Pseudomonadati</taxon>
        <taxon>Pseudomonadota</taxon>
        <taxon>Alphaproteobacteria</taxon>
        <taxon>Maricaulales</taxon>
        <taxon>Maricaulaceae</taxon>
        <taxon>Marinicauda</taxon>
    </lineage>
</organism>
<dbReference type="EMBL" id="SRXW01000005">
    <property type="protein sequence ID" value="TGY87555.1"/>
    <property type="molecule type" value="Genomic_DNA"/>
</dbReference>
<name>A0A4S2GWS6_9PROT</name>
<feature type="transmembrane region" description="Helical" evidence="14">
    <location>
        <begin position="434"/>
        <end position="451"/>
    </location>
</feature>
<dbReference type="GO" id="GO:0005886">
    <property type="term" value="C:plasma membrane"/>
    <property type="evidence" value="ECO:0007669"/>
    <property type="project" value="UniProtKB-SubCell"/>
</dbReference>